<comment type="caution">
    <text evidence="2">The sequence shown here is derived from an EMBL/GenBank/DDBJ whole genome shotgun (WGS) entry which is preliminary data.</text>
</comment>
<evidence type="ECO:0000313" key="2">
    <source>
        <dbReference type="EMBL" id="KAL2346481.1"/>
    </source>
</evidence>
<gene>
    <name evidence="2" type="ORF">Fmac_000481</name>
</gene>
<dbReference type="Proteomes" id="UP001603857">
    <property type="component" value="Unassembled WGS sequence"/>
</dbReference>
<dbReference type="PANTHER" id="PTHR37610:SF55">
    <property type="entry name" value="RETROTRANSPOSON COPIA-LIKE N-TERMINAL DOMAIN-CONTAINING PROTEIN"/>
    <property type="match status" value="1"/>
</dbReference>
<keyword evidence="3" id="KW-1185">Reference proteome</keyword>
<dbReference type="InterPro" id="IPR029472">
    <property type="entry name" value="Copia-like_N"/>
</dbReference>
<evidence type="ECO:0000259" key="1">
    <source>
        <dbReference type="Pfam" id="PF14244"/>
    </source>
</evidence>
<sequence length="187" mass="22186">MVMTMALKSKNKLTFIDGTLPKPEFESATFATWDHCNTLVLSWVHNSLDPSIALSILWMENASDVCKDMKERYYQGDIFRIPKLQEEIYLLKQGYLSNTAYYTRLKRLCEELNNFRPIPLCTCRHPCECRLIPTIREYRDNDHVIRFLKGLNEQSYVVCYQIMLMQPLPNINKLFYLFIQQERKTIV</sequence>
<dbReference type="AlphaFoldDB" id="A0ABD1NED4"/>
<feature type="domain" description="Retrotransposon Copia-like N-terminal" evidence="1">
    <location>
        <begin position="2"/>
        <end position="24"/>
    </location>
</feature>
<name>A0ABD1NED4_9FABA</name>
<dbReference type="Pfam" id="PF14244">
    <property type="entry name" value="Retrotran_gag_3"/>
    <property type="match status" value="1"/>
</dbReference>
<protein>
    <recommendedName>
        <fullName evidence="1">Retrotransposon Copia-like N-terminal domain-containing protein</fullName>
    </recommendedName>
</protein>
<organism evidence="2 3">
    <name type="scientific">Flemingia macrophylla</name>
    <dbReference type="NCBI Taxonomy" id="520843"/>
    <lineage>
        <taxon>Eukaryota</taxon>
        <taxon>Viridiplantae</taxon>
        <taxon>Streptophyta</taxon>
        <taxon>Embryophyta</taxon>
        <taxon>Tracheophyta</taxon>
        <taxon>Spermatophyta</taxon>
        <taxon>Magnoliopsida</taxon>
        <taxon>eudicotyledons</taxon>
        <taxon>Gunneridae</taxon>
        <taxon>Pentapetalae</taxon>
        <taxon>rosids</taxon>
        <taxon>fabids</taxon>
        <taxon>Fabales</taxon>
        <taxon>Fabaceae</taxon>
        <taxon>Papilionoideae</taxon>
        <taxon>50 kb inversion clade</taxon>
        <taxon>NPAAA clade</taxon>
        <taxon>indigoferoid/millettioid clade</taxon>
        <taxon>Phaseoleae</taxon>
        <taxon>Flemingia</taxon>
    </lineage>
</organism>
<accession>A0ABD1NED4</accession>
<evidence type="ECO:0000313" key="3">
    <source>
        <dbReference type="Proteomes" id="UP001603857"/>
    </source>
</evidence>
<reference evidence="2 3" key="1">
    <citation type="submission" date="2024-08" db="EMBL/GenBank/DDBJ databases">
        <title>Insights into the chromosomal genome structure of Flemingia macrophylla.</title>
        <authorList>
            <person name="Ding Y."/>
            <person name="Zhao Y."/>
            <person name="Bi W."/>
            <person name="Wu M."/>
            <person name="Zhao G."/>
            <person name="Gong Y."/>
            <person name="Li W."/>
            <person name="Zhang P."/>
        </authorList>
    </citation>
    <scope>NUCLEOTIDE SEQUENCE [LARGE SCALE GENOMIC DNA]</scope>
    <source>
        <strain evidence="2">DYQJB</strain>
        <tissue evidence="2">Leaf</tissue>
    </source>
</reference>
<dbReference type="EMBL" id="JBGMDY010000001">
    <property type="protein sequence ID" value="KAL2346481.1"/>
    <property type="molecule type" value="Genomic_DNA"/>
</dbReference>
<proteinExistence type="predicted"/>
<dbReference type="PANTHER" id="PTHR37610">
    <property type="entry name" value="CCHC-TYPE DOMAIN-CONTAINING PROTEIN"/>
    <property type="match status" value="1"/>
</dbReference>